<dbReference type="GO" id="GO:0016787">
    <property type="term" value="F:hydrolase activity"/>
    <property type="evidence" value="ECO:0007669"/>
    <property type="project" value="UniProtKB-KW"/>
</dbReference>
<proteinExistence type="predicted"/>
<dbReference type="Pfam" id="PF09411">
    <property type="entry name" value="PagL"/>
    <property type="match status" value="1"/>
</dbReference>
<dbReference type="InterPro" id="IPR018550">
    <property type="entry name" value="Lipid-A_deacylase-rel"/>
</dbReference>
<organism evidence="1 2">
    <name type="scientific">Sphingomonas parva</name>
    <dbReference type="NCBI Taxonomy" id="2555898"/>
    <lineage>
        <taxon>Bacteria</taxon>
        <taxon>Pseudomonadati</taxon>
        <taxon>Pseudomonadota</taxon>
        <taxon>Alphaproteobacteria</taxon>
        <taxon>Sphingomonadales</taxon>
        <taxon>Sphingomonadaceae</taxon>
        <taxon>Sphingomonas</taxon>
    </lineage>
</organism>
<name>A0A4Y8ZQR6_9SPHN</name>
<keyword evidence="1" id="KW-0378">Hydrolase</keyword>
<dbReference type="AlphaFoldDB" id="A0A4Y8ZQR6"/>
<accession>A0A4Y8ZQR6</accession>
<dbReference type="Proteomes" id="UP000298213">
    <property type="component" value="Unassembled WGS sequence"/>
</dbReference>
<sequence length="234" mass="24809">MLTGSVAMPAEILACAGRSGRGFVAGCGWFAAHARGPVRVRRGSVPEPSPAWTGYRVMIRIPAALAALPLAFAAAPASAQEVFGGLYVHDVETPLNLSGNVERGADLELGWRGRRIRALSAIGSPSPHAFVSLNSAGDTHFAAAGISWKIGRTIYVRPGVGLAIHTGPSRVDPGERRIDFGSRILFEPELGVGAALSDRLSLEASWVHLSHARLFGAQNPGIDTIGLRLNYRFR</sequence>
<protein>
    <submittedName>
        <fullName evidence="1">Acyloxyacyl hydrolase</fullName>
    </submittedName>
</protein>
<evidence type="ECO:0000313" key="1">
    <source>
        <dbReference type="EMBL" id="TFI58370.1"/>
    </source>
</evidence>
<dbReference type="InterPro" id="IPR011250">
    <property type="entry name" value="OMP/PagP_B-barrel"/>
</dbReference>
<dbReference type="Gene3D" id="2.40.160.20">
    <property type="match status" value="1"/>
</dbReference>
<evidence type="ECO:0000313" key="2">
    <source>
        <dbReference type="Proteomes" id="UP000298213"/>
    </source>
</evidence>
<gene>
    <name evidence="1" type="ORF">E2493_10325</name>
</gene>
<dbReference type="OrthoDB" id="8112769at2"/>
<reference evidence="1 2" key="1">
    <citation type="submission" date="2019-03" db="EMBL/GenBank/DDBJ databases">
        <title>Genome sequence of Sphingomonas sp. 17J27-24.</title>
        <authorList>
            <person name="Kim M."/>
            <person name="Maeng S."/>
            <person name="Sathiyaraj S."/>
        </authorList>
    </citation>
    <scope>NUCLEOTIDE SEQUENCE [LARGE SCALE GENOMIC DNA]</scope>
    <source>
        <strain evidence="1 2">17J27-24</strain>
    </source>
</reference>
<dbReference type="EMBL" id="SPDV01000017">
    <property type="protein sequence ID" value="TFI58370.1"/>
    <property type="molecule type" value="Genomic_DNA"/>
</dbReference>
<keyword evidence="2" id="KW-1185">Reference proteome</keyword>
<comment type="caution">
    <text evidence="1">The sequence shown here is derived from an EMBL/GenBank/DDBJ whole genome shotgun (WGS) entry which is preliminary data.</text>
</comment>
<dbReference type="SUPFAM" id="SSF56925">
    <property type="entry name" value="OMPA-like"/>
    <property type="match status" value="1"/>
</dbReference>